<dbReference type="Pfam" id="PF13231">
    <property type="entry name" value="PMT_2"/>
    <property type="match status" value="1"/>
</dbReference>
<keyword evidence="2" id="KW-1003">Cell membrane</keyword>
<evidence type="ECO:0000313" key="11">
    <source>
        <dbReference type="Proteomes" id="UP000000466"/>
    </source>
</evidence>
<feature type="transmembrane region" description="Helical" evidence="8">
    <location>
        <begin position="75"/>
        <end position="92"/>
    </location>
</feature>
<name>K4KPD1_SIMAS</name>
<dbReference type="STRING" id="1117647.M5M_18815"/>
<feature type="transmembrane region" description="Helical" evidence="8">
    <location>
        <begin position="329"/>
        <end position="349"/>
    </location>
</feature>
<keyword evidence="5 8" id="KW-0812">Transmembrane</keyword>
<accession>K4KPD1</accession>
<sequence length="487" mass="53862">MNFTWRHCLHSPLATPVILALFAVVHLLVAPLSGLGVDEAHYALYGRFPDWSYFDHPPMVGWIHWLFLHGGDSAFWVRLPALVLWLCIFWQLKYLTQALYHSVATANLAVLLAASAPLVQVLGFGLVPDTPLILCALLLARLVLAIDQSNGARLTHWLLLGVLLGLAGLSKYTAVFSALALLWVLSSYRRFAWLASPGPWLAVVVAAVVVAPVFWWNWTHDWVSFEYQFNHGAKGEWQGAKSLRYAVILLLSYGPLWVFAALAGARTLPATGAIAASFLRVSALLLLITALWSAGNGEDLPHWTAMAWVLLAPFAAARLRSVSAAGAKLLVGLGAVYLVLVNGVLWLLLIAPPLASEPKLAPAVRDLHGWEPAAQRLLDLRDSRAPGAQLWVRNWTEGSRMAWYTQMPVRVLSDKTSQFSLWWGEPVAPAILVRAEKRMPRDTTLKIPEHLDCRLIDTLDFKMQAVTVNVYLYYLCATAPANEELNP</sequence>
<evidence type="ECO:0000256" key="2">
    <source>
        <dbReference type="ARBA" id="ARBA00022475"/>
    </source>
</evidence>
<dbReference type="eggNOG" id="COG1807">
    <property type="taxonomic scope" value="Bacteria"/>
</dbReference>
<dbReference type="OrthoDB" id="108054at2"/>
<dbReference type="AlphaFoldDB" id="K4KPD1"/>
<evidence type="ECO:0000313" key="10">
    <source>
        <dbReference type="EMBL" id="AFV00892.1"/>
    </source>
</evidence>
<dbReference type="Proteomes" id="UP000000466">
    <property type="component" value="Chromosome"/>
</dbReference>
<feature type="transmembrane region" description="Helical" evidence="8">
    <location>
        <begin position="300"/>
        <end position="317"/>
    </location>
</feature>
<dbReference type="GO" id="GO:0005886">
    <property type="term" value="C:plasma membrane"/>
    <property type="evidence" value="ECO:0007669"/>
    <property type="project" value="UniProtKB-SubCell"/>
</dbReference>
<feature type="transmembrane region" description="Helical" evidence="8">
    <location>
        <begin position="12"/>
        <end position="31"/>
    </location>
</feature>
<keyword evidence="4" id="KW-0808">Transferase</keyword>
<proteinExistence type="predicted"/>
<organism evidence="10 11">
    <name type="scientific">Simiduia agarivorans (strain DSM 21679 / JCM 13881 / BCRC 17597 / SA1)</name>
    <dbReference type="NCBI Taxonomy" id="1117647"/>
    <lineage>
        <taxon>Bacteria</taxon>
        <taxon>Pseudomonadati</taxon>
        <taxon>Pseudomonadota</taxon>
        <taxon>Gammaproteobacteria</taxon>
        <taxon>Cellvibrionales</taxon>
        <taxon>Cellvibrionaceae</taxon>
        <taxon>Simiduia</taxon>
    </lineage>
</organism>
<protein>
    <submittedName>
        <fullName evidence="10">Glycosyltransferase</fullName>
    </submittedName>
</protein>
<dbReference type="RefSeq" id="WP_015049042.1">
    <property type="nucleotide sequence ID" value="NC_018868.3"/>
</dbReference>
<dbReference type="KEGG" id="saga:M5M_18815"/>
<evidence type="ECO:0000256" key="5">
    <source>
        <dbReference type="ARBA" id="ARBA00022692"/>
    </source>
</evidence>
<reference evidence="10 11" key="1">
    <citation type="journal article" date="2013" name="Genome Announc.">
        <title>Complete genome sequence of Simiduia agarivorans SA1(T), a marine bacterium able to degrade a variety of polysaccharides.</title>
        <authorList>
            <person name="Lin S.Y."/>
            <person name="Shieh W.Y."/>
            <person name="Chen J.S."/>
            <person name="Tang S.L."/>
        </authorList>
    </citation>
    <scope>NUCLEOTIDE SEQUENCE [LARGE SCALE GENOMIC DNA]</scope>
    <source>
        <strain evidence="11">DSM 21679 / JCM 13881 / BCRC 17597 / SA1</strain>
    </source>
</reference>
<keyword evidence="11" id="KW-1185">Reference proteome</keyword>
<keyword evidence="6 8" id="KW-1133">Transmembrane helix</keyword>
<dbReference type="PANTHER" id="PTHR33908:SF11">
    <property type="entry name" value="MEMBRANE PROTEIN"/>
    <property type="match status" value="1"/>
</dbReference>
<keyword evidence="3" id="KW-0328">Glycosyltransferase</keyword>
<gene>
    <name evidence="10" type="ordered locus">M5M_18815</name>
</gene>
<dbReference type="EMBL" id="CP003746">
    <property type="protein sequence ID" value="AFV00892.1"/>
    <property type="molecule type" value="Genomic_DNA"/>
</dbReference>
<feature type="domain" description="Glycosyltransferase RgtA/B/C/D-like" evidence="9">
    <location>
        <begin position="55"/>
        <end position="216"/>
    </location>
</feature>
<comment type="subcellular location">
    <subcellularLocation>
        <location evidence="1">Cell membrane</location>
        <topology evidence="1">Multi-pass membrane protein</topology>
    </subcellularLocation>
</comment>
<feature type="transmembrane region" description="Helical" evidence="8">
    <location>
        <begin position="272"/>
        <end position="294"/>
    </location>
</feature>
<evidence type="ECO:0000256" key="6">
    <source>
        <dbReference type="ARBA" id="ARBA00022989"/>
    </source>
</evidence>
<evidence type="ECO:0000259" key="9">
    <source>
        <dbReference type="Pfam" id="PF13231"/>
    </source>
</evidence>
<dbReference type="InterPro" id="IPR038731">
    <property type="entry name" value="RgtA/B/C-like"/>
</dbReference>
<feature type="transmembrane region" description="Helical" evidence="8">
    <location>
        <begin position="98"/>
        <end position="119"/>
    </location>
</feature>
<evidence type="ECO:0000256" key="8">
    <source>
        <dbReference type="SAM" id="Phobius"/>
    </source>
</evidence>
<dbReference type="GO" id="GO:0009103">
    <property type="term" value="P:lipopolysaccharide biosynthetic process"/>
    <property type="evidence" value="ECO:0007669"/>
    <property type="project" value="UniProtKB-ARBA"/>
</dbReference>
<dbReference type="GO" id="GO:0016763">
    <property type="term" value="F:pentosyltransferase activity"/>
    <property type="evidence" value="ECO:0007669"/>
    <property type="project" value="TreeGrafter"/>
</dbReference>
<feature type="transmembrane region" description="Helical" evidence="8">
    <location>
        <begin position="197"/>
        <end position="218"/>
    </location>
</feature>
<dbReference type="PANTHER" id="PTHR33908">
    <property type="entry name" value="MANNOSYLTRANSFERASE YKCB-RELATED"/>
    <property type="match status" value="1"/>
</dbReference>
<evidence type="ECO:0000256" key="7">
    <source>
        <dbReference type="ARBA" id="ARBA00023136"/>
    </source>
</evidence>
<evidence type="ECO:0000256" key="1">
    <source>
        <dbReference type="ARBA" id="ARBA00004651"/>
    </source>
</evidence>
<evidence type="ECO:0000256" key="4">
    <source>
        <dbReference type="ARBA" id="ARBA00022679"/>
    </source>
</evidence>
<evidence type="ECO:0000256" key="3">
    <source>
        <dbReference type="ARBA" id="ARBA00022676"/>
    </source>
</evidence>
<feature type="transmembrane region" description="Helical" evidence="8">
    <location>
        <begin position="158"/>
        <end position="185"/>
    </location>
</feature>
<keyword evidence="7 8" id="KW-0472">Membrane</keyword>
<feature type="transmembrane region" description="Helical" evidence="8">
    <location>
        <begin position="245"/>
        <end position="265"/>
    </location>
</feature>
<dbReference type="InterPro" id="IPR050297">
    <property type="entry name" value="LipidA_mod_glycosyltrf_83"/>
</dbReference>
<dbReference type="HOGENOM" id="CLU_016165_1_0_6"/>